<dbReference type="InterPro" id="IPR001647">
    <property type="entry name" value="HTH_TetR"/>
</dbReference>
<evidence type="ECO:0000256" key="1">
    <source>
        <dbReference type="ARBA" id="ARBA00023015"/>
    </source>
</evidence>
<feature type="domain" description="HTH tetR-type" evidence="5">
    <location>
        <begin position="8"/>
        <end position="68"/>
    </location>
</feature>
<reference evidence="6 7" key="1">
    <citation type="submission" date="2021-01" db="EMBL/GenBank/DDBJ databases">
        <title>WGS of actinomycetes isolated from Thailand.</title>
        <authorList>
            <person name="Thawai C."/>
        </authorList>
    </citation>
    <scope>NUCLEOTIDE SEQUENCE [LARGE SCALE GENOMIC DNA]</scope>
    <source>
        <strain evidence="6 7">LPG 2</strain>
    </source>
</reference>
<dbReference type="SUPFAM" id="SSF46689">
    <property type="entry name" value="Homeodomain-like"/>
    <property type="match status" value="1"/>
</dbReference>
<feature type="DNA-binding region" description="H-T-H motif" evidence="4">
    <location>
        <begin position="31"/>
        <end position="50"/>
    </location>
</feature>
<evidence type="ECO:0000313" key="6">
    <source>
        <dbReference type="EMBL" id="MBL1076527.1"/>
    </source>
</evidence>
<name>A0ABS1M7A6_9NOCA</name>
<dbReference type="PROSITE" id="PS50977">
    <property type="entry name" value="HTH_TETR_2"/>
    <property type="match status" value="1"/>
</dbReference>
<dbReference type="PANTHER" id="PTHR30055:SF234">
    <property type="entry name" value="HTH-TYPE TRANSCRIPTIONAL REGULATOR BETI"/>
    <property type="match status" value="1"/>
</dbReference>
<comment type="caution">
    <text evidence="6">The sequence shown here is derived from an EMBL/GenBank/DDBJ whole genome shotgun (WGS) entry which is preliminary data.</text>
</comment>
<organism evidence="6 7">
    <name type="scientific">Nocardia acididurans</name>
    <dbReference type="NCBI Taxonomy" id="2802282"/>
    <lineage>
        <taxon>Bacteria</taxon>
        <taxon>Bacillati</taxon>
        <taxon>Actinomycetota</taxon>
        <taxon>Actinomycetes</taxon>
        <taxon>Mycobacteriales</taxon>
        <taxon>Nocardiaceae</taxon>
        <taxon>Nocardia</taxon>
    </lineage>
</organism>
<dbReference type="Proteomes" id="UP000602198">
    <property type="component" value="Unassembled WGS sequence"/>
</dbReference>
<keyword evidence="3" id="KW-0804">Transcription</keyword>
<evidence type="ECO:0000256" key="4">
    <source>
        <dbReference type="PROSITE-ProRule" id="PRU00335"/>
    </source>
</evidence>
<dbReference type="InterPro" id="IPR009057">
    <property type="entry name" value="Homeodomain-like_sf"/>
</dbReference>
<dbReference type="InterPro" id="IPR050109">
    <property type="entry name" value="HTH-type_TetR-like_transc_reg"/>
</dbReference>
<evidence type="ECO:0000313" key="7">
    <source>
        <dbReference type="Proteomes" id="UP000602198"/>
    </source>
</evidence>
<evidence type="ECO:0000259" key="5">
    <source>
        <dbReference type="PROSITE" id="PS50977"/>
    </source>
</evidence>
<gene>
    <name evidence="6" type="ORF">JK358_19195</name>
</gene>
<keyword evidence="7" id="KW-1185">Reference proteome</keyword>
<keyword evidence="1" id="KW-0805">Transcription regulation</keyword>
<evidence type="ECO:0000256" key="3">
    <source>
        <dbReference type="ARBA" id="ARBA00023163"/>
    </source>
</evidence>
<proteinExistence type="predicted"/>
<evidence type="ECO:0000256" key="2">
    <source>
        <dbReference type="ARBA" id="ARBA00023125"/>
    </source>
</evidence>
<protein>
    <submittedName>
        <fullName evidence="6">TetR/AcrR family transcriptional regulator</fullName>
    </submittedName>
</protein>
<dbReference type="Gene3D" id="1.10.357.10">
    <property type="entry name" value="Tetracycline Repressor, domain 2"/>
    <property type="match status" value="1"/>
</dbReference>
<dbReference type="EMBL" id="JAERRJ010000007">
    <property type="protein sequence ID" value="MBL1076527.1"/>
    <property type="molecule type" value="Genomic_DNA"/>
</dbReference>
<dbReference type="InterPro" id="IPR036271">
    <property type="entry name" value="Tet_transcr_reg_TetR-rel_C_sf"/>
</dbReference>
<sequence length="200" mass="21776">MPVEVDSADRRRRIGEAGVRIVREHGVAGLTVRAVAAALGGSTSLITNYVRNRTQLLDLTLETLVHQWDTQVDELTGDAGQRLRRLAEWALDWNRDTGPTVAKILVQILGENAIDAQRLATLHHELDRLRGRLIAALRAAQVPDADTAADVLYLASRGAMITSVENPGDWPAERLARAADHLARTLAAGPDSEKPWSGES</sequence>
<dbReference type="RefSeq" id="WP_201949110.1">
    <property type="nucleotide sequence ID" value="NZ_JAERRJ010000007.1"/>
</dbReference>
<keyword evidence="2 4" id="KW-0238">DNA-binding</keyword>
<accession>A0ABS1M7A6</accession>
<dbReference type="PANTHER" id="PTHR30055">
    <property type="entry name" value="HTH-TYPE TRANSCRIPTIONAL REGULATOR RUTR"/>
    <property type="match status" value="1"/>
</dbReference>
<dbReference type="SUPFAM" id="SSF48498">
    <property type="entry name" value="Tetracyclin repressor-like, C-terminal domain"/>
    <property type="match status" value="1"/>
</dbReference>